<dbReference type="CDD" id="cd06223">
    <property type="entry name" value="PRTases_typeI"/>
    <property type="match status" value="1"/>
</dbReference>
<keyword evidence="7 10" id="KW-0460">Magnesium</keyword>
<feature type="binding site" evidence="7 11">
    <location>
        <position position="447"/>
    </location>
    <ligand>
        <name>[4Fe-4S] cluster</name>
        <dbReference type="ChEBI" id="CHEBI:49883"/>
    </ligand>
</feature>
<dbReference type="NCBIfam" id="TIGR01134">
    <property type="entry name" value="purF"/>
    <property type="match status" value="1"/>
</dbReference>
<evidence type="ECO:0000256" key="3">
    <source>
        <dbReference type="ARBA" id="ARBA00022676"/>
    </source>
</evidence>
<evidence type="ECO:0000256" key="11">
    <source>
        <dbReference type="PIRSR" id="PIRSR000485-3"/>
    </source>
</evidence>
<comment type="catalytic activity">
    <reaction evidence="7 8">
        <text>5-phospho-beta-D-ribosylamine + L-glutamate + diphosphate = 5-phospho-alpha-D-ribose 1-diphosphate + L-glutamine + H2O</text>
        <dbReference type="Rhea" id="RHEA:14905"/>
        <dbReference type="ChEBI" id="CHEBI:15377"/>
        <dbReference type="ChEBI" id="CHEBI:29985"/>
        <dbReference type="ChEBI" id="CHEBI:33019"/>
        <dbReference type="ChEBI" id="CHEBI:58017"/>
        <dbReference type="ChEBI" id="CHEBI:58359"/>
        <dbReference type="ChEBI" id="CHEBI:58681"/>
        <dbReference type="EC" id="2.4.2.14"/>
    </reaction>
</comment>
<keyword evidence="6 7" id="KW-0315">Glutamine amidotransferase</keyword>
<dbReference type="Gene3D" id="3.60.20.10">
    <property type="entry name" value="Glutamine Phosphoribosylpyrophosphate, subunit 1, domain 1"/>
    <property type="match status" value="1"/>
</dbReference>
<dbReference type="PATRIC" id="fig|229920.5.peg.2909"/>
<evidence type="ECO:0000256" key="4">
    <source>
        <dbReference type="ARBA" id="ARBA00022679"/>
    </source>
</evidence>
<evidence type="ECO:0000256" key="10">
    <source>
        <dbReference type="PIRSR" id="PIRSR000485-2"/>
    </source>
</evidence>
<comment type="function">
    <text evidence="7">Catalyzes the formation of phosphoribosylamine from phosphoribosylpyrophosphate (PRPP) and glutamine.</text>
</comment>
<keyword evidence="7 10" id="KW-0479">Metal-binding</keyword>
<keyword evidence="7" id="KW-0004">4Fe-4S</keyword>
<dbReference type="InterPro" id="IPR029055">
    <property type="entry name" value="Ntn_hydrolases_N"/>
</dbReference>
<dbReference type="InterPro" id="IPR035584">
    <property type="entry name" value="PurF_N"/>
</dbReference>
<feature type="binding site" evidence="7 10">
    <location>
        <position position="357"/>
    </location>
    <ligand>
        <name>Mg(2+)</name>
        <dbReference type="ChEBI" id="CHEBI:18420"/>
    </ligand>
</feature>
<dbReference type="STRING" id="229920.ADM99_12915"/>
<evidence type="ECO:0000259" key="12">
    <source>
        <dbReference type="PROSITE" id="PS51278"/>
    </source>
</evidence>
<keyword evidence="7 11" id="KW-0408">Iron</keyword>
<feature type="binding site" evidence="7 10">
    <location>
        <position position="358"/>
    </location>
    <ligand>
        <name>Mg(2+)</name>
        <dbReference type="ChEBI" id="CHEBI:18420"/>
    </ligand>
</feature>
<feature type="active site" description="Nucleophile" evidence="7 9">
    <location>
        <position position="11"/>
    </location>
</feature>
<evidence type="ECO:0000256" key="8">
    <source>
        <dbReference type="PIRNR" id="PIRNR000485"/>
    </source>
</evidence>
<evidence type="ECO:0000256" key="5">
    <source>
        <dbReference type="ARBA" id="ARBA00022755"/>
    </source>
</evidence>
<dbReference type="InterPro" id="IPR000836">
    <property type="entry name" value="PRTase_dom"/>
</dbReference>
<feature type="binding site" evidence="7 11">
    <location>
        <position position="394"/>
    </location>
    <ligand>
        <name>[4Fe-4S] cluster</name>
        <dbReference type="ChEBI" id="CHEBI:49883"/>
    </ligand>
</feature>
<dbReference type="PROSITE" id="PS51278">
    <property type="entry name" value="GATASE_TYPE_2"/>
    <property type="match status" value="1"/>
</dbReference>
<evidence type="ECO:0000256" key="1">
    <source>
        <dbReference type="ARBA" id="ARBA00005209"/>
    </source>
</evidence>
<feature type="binding site" evidence="7 11">
    <location>
        <position position="248"/>
    </location>
    <ligand>
        <name>[4Fe-4S] cluster</name>
        <dbReference type="ChEBI" id="CHEBI:49883"/>
    </ligand>
</feature>
<dbReference type="AlphaFoldDB" id="A0A0P6X7N2"/>
<evidence type="ECO:0000256" key="9">
    <source>
        <dbReference type="PIRSR" id="PIRSR000485-1"/>
    </source>
</evidence>
<dbReference type="GO" id="GO:0009113">
    <property type="term" value="P:purine nucleobase biosynthetic process"/>
    <property type="evidence" value="ECO:0007669"/>
    <property type="project" value="UniProtKB-UniRule"/>
</dbReference>
<feature type="domain" description="Glutamine amidotransferase type-2" evidence="12">
    <location>
        <begin position="11"/>
        <end position="231"/>
    </location>
</feature>
<gene>
    <name evidence="7" type="primary">purF</name>
    <name evidence="13" type="ORF">ADM99_12915</name>
</gene>
<dbReference type="PIRSF" id="PIRSF000485">
    <property type="entry name" value="Amd_phspho_trans"/>
    <property type="match status" value="1"/>
</dbReference>
<dbReference type="Gene3D" id="3.40.50.2020">
    <property type="match status" value="1"/>
</dbReference>
<protein>
    <recommendedName>
        <fullName evidence="7">Amidophosphoribosyltransferase</fullName>
        <shortName evidence="7">ATase</shortName>
        <ecNumber evidence="7">2.4.2.14</ecNumber>
    </recommendedName>
    <alternativeName>
        <fullName evidence="7">Glutamine phosphoribosylpyrophosphate amidotransferase</fullName>
        <shortName evidence="7">GPATase</shortName>
    </alternativeName>
</protein>
<dbReference type="SUPFAM" id="SSF53271">
    <property type="entry name" value="PRTase-like"/>
    <property type="match status" value="1"/>
</dbReference>
<dbReference type="EC" id="2.4.2.14" evidence="7"/>
<dbReference type="SUPFAM" id="SSF56235">
    <property type="entry name" value="N-terminal nucleophile aminohydrolases (Ntn hydrolases)"/>
    <property type="match status" value="1"/>
</dbReference>
<dbReference type="OrthoDB" id="9801213at2"/>
<dbReference type="InterPro" id="IPR017932">
    <property type="entry name" value="GATase_2_dom"/>
</dbReference>
<comment type="cofactor">
    <cofactor evidence="7 11">
        <name>[4Fe-4S] cluster</name>
        <dbReference type="ChEBI" id="CHEBI:49883"/>
    </cofactor>
    <text evidence="7 11">Binds 1 [4Fe-4S] cluster per subunit.</text>
</comment>
<dbReference type="GO" id="GO:0004044">
    <property type="term" value="F:amidophosphoribosyltransferase activity"/>
    <property type="evidence" value="ECO:0007669"/>
    <property type="project" value="UniProtKB-UniRule"/>
</dbReference>
<comment type="cofactor">
    <cofactor evidence="7 10">
        <name>Mg(2+)</name>
        <dbReference type="ChEBI" id="CHEBI:18420"/>
    </cofactor>
    <text evidence="7 10">Binds 1 Mg(2+) ion per subunit.</text>
</comment>
<dbReference type="PANTHER" id="PTHR11907">
    <property type="entry name" value="AMIDOPHOSPHORIBOSYLTRANSFERASE"/>
    <property type="match status" value="1"/>
</dbReference>
<keyword evidence="14" id="KW-1185">Reference proteome</keyword>
<dbReference type="InterPro" id="IPR005854">
    <property type="entry name" value="PurF"/>
</dbReference>
<dbReference type="RefSeq" id="WP_062422909.1">
    <property type="nucleotide sequence ID" value="NZ_BBYA01000011.1"/>
</dbReference>
<comment type="pathway">
    <text evidence="1 7 8">Purine metabolism; IMP biosynthesis via de novo pathway; N(1)-(5-phospho-D-ribosyl)glycinamide from 5-phospho-alpha-D-ribose 1-diphosphate: step 1/2.</text>
</comment>
<evidence type="ECO:0000256" key="2">
    <source>
        <dbReference type="ARBA" id="ARBA00010138"/>
    </source>
</evidence>
<evidence type="ECO:0000313" key="14">
    <source>
        <dbReference type="Proteomes" id="UP000050430"/>
    </source>
</evidence>
<comment type="caution">
    <text evidence="13">The sequence shown here is derived from an EMBL/GenBank/DDBJ whole genome shotgun (WGS) entry which is preliminary data.</text>
</comment>
<dbReference type="UniPathway" id="UPA00074">
    <property type="reaction ID" value="UER00124"/>
</dbReference>
<dbReference type="CDD" id="cd00715">
    <property type="entry name" value="GPATase_N"/>
    <property type="match status" value="1"/>
</dbReference>
<comment type="similarity">
    <text evidence="2 7 8">In the C-terminal section; belongs to the purine/pyrimidine phosphoribosyltransferase family.</text>
</comment>
<sequence length="471" mass="51334">MFREDSPEEECGVLGIFAPKEDVARMAYFGLSALQHRGQEAAGIAVSDGQTLRLHKDIGLVSQVFDPLTLSKIKGDFAIGHTRYSTTGSSSARNAQPFLIDTQYGPIALAHNGNLINAAELRQELLKKGIGLSSTSDTEVMTMMLACSKGDTWFDRLKDAILHWKGAFSLVILTRDQVFAVRDPWGFHPLNVGMLPGGGHVAASEVGALRTLGCEAYREVLPGEIIALSNTAMIAFQAVPIPEQTAFCTFENIYFSRPDNVFDGKSVHAIRQRLGENLAKESPVEADVVIPVPDSSIPAAIGFSRESGIPYNDGFIKNRYIGRTFIEPNDSLRQLGIALKYNVIMENVLDKRVVMVDDSIVRGNTTGPLIQLLKAAGVKEVHLRITCPPIKHPCFMGVDMGTYDELIAHRCTVDEICRKVGADSLSYLSLQGMMSAIGREEGYCNACFTGLYPIPPTIGMTKTGFEQSIGE</sequence>
<evidence type="ECO:0000256" key="6">
    <source>
        <dbReference type="ARBA" id="ARBA00022962"/>
    </source>
</evidence>
<dbReference type="HAMAP" id="MF_01931">
    <property type="entry name" value="PurF"/>
    <property type="match status" value="1"/>
</dbReference>
<reference evidence="13 14" key="1">
    <citation type="submission" date="2015-07" db="EMBL/GenBank/DDBJ databases">
        <title>Genome sequence of Leptolinea tardivitalis DSM 16556.</title>
        <authorList>
            <person name="Hemp J."/>
            <person name="Ward L.M."/>
            <person name="Pace L.A."/>
            <person name="Fischer W.W."/>
        </authorList>
    </citation>
    <scope>NUCLEOTIDE SEQUENCE [LARGE SCALE GENOMIC DNA]</scope>
    <source>
        <strain evidence="13 14">YMTK-2</strain>
    </source>
</reference>
<evidence type="ECO:0000313" key="13">
    <source>
        <dbReference type="EMBL" id="KPL71156.1"/>
    </source>
</evidence>
<dbReference type="GO" id="GO:0051539">
    <property type="term" value="F:4 iron, 4 sulfur cluster binding"/>
    <property type="evidence" value="ECO:0007669"/>
    <property type="project" value="UniProtKB-KW"/>
</dbReference>
<keyword evidence="7 11" id="KW-0411">Iron-sulfur</keyword>
<name>A0A0P6X7N2_9CHLR</name>
<feature type="binding site" evidence="7 10">
    <location>
        <position position="295"/>
    </location>
    <ligand>
        <name>Mg(2+)</name>
        <dbReference type="ChEBI" id="CHEBI:18420"/>
    </ligand>
</feature>
<keyword evidence="5 7" id="KW-0658">Purine biosynthesis</keyword>
<evidence type="ECO:0000256" key="7">
    <source>
        <dbReference type="HAMAP-Rule" id="MF_01931"/>
    </source>
</evidence>
<dbReference type="GO" id="GO:0006189">
    <property type="term" value="P:'de novo' IMP biosynthetic process"/>
    <property type="evidence" value="ECO:0007669"/>
    <property type="project" value="UniProtKB-UniRule"/>
</dbReference>
<dbReference type="GO" id="GO:0000287">
    <property type="term" value="F:magnesium ion binding"/>
    <property type="evidence" value="ECO:0007669"/>
    <property type="project" value="UniProtKB-UniRule"/>
</dbReference>
<organism evidence="13 14">
    <name type="scientific">Leptolinea tardivitalis</name>
    <dbReference type="NCBI Taxonomy" id="229920"/>
    <lineage>
        <taxon>Bacteria</taxon>
        <taxon>Bacillati</taxon>
        <taxon>Chloroflexota</taxon>
        <taxon>Anaerolineae</taxon>
        <taxon>Anaerolineales</taxon>
        <taxon>Anaerolineaceae</taxon>
        <taxon>Leptolinea</taxon>
    </lineage>
</organism>
<keyword evidence="4 7" id="KW-0808">Transferase</keyword>
<keyword evidence="3 7" id="KW-0328">Glycosyltransferase</keyword>
<dbReference type="EMBL" id="LGCK01000012">
    <property type="protein sequence ID" value="KPL71156.1"/>
    <property type="molecule type" value="Genomic_DNA"/>
</dbReference>
<dbReference type="Proteomes" id="UP000050430">
    <property type="component" value="Unassembled WGS sequence"/>
</dbReference>
<accession>A0A0P6X7N2</accession>
<dbReference type="InterPro" id="IPR029057">
    <property type="entry name" value="PRTase-like"/>
</dbReference>
<proteinExistence type="inferred from homology"/>
<dbReference type="Pfam" id="PF13537">
    <property type="entry name" value="GATase_7"/>
    <property type="match status" value="1"/>
</dbReference>
<feature type="binding site" evidence="7 11">
    <location>
        <position position="444"/>
    </location>
    <ligand>
        <name>[4Fe-4S] cluster</name>
        <dbReference type="ChEBI" id="CHEBI:49883"/>
    </ligand>
</feature>